<dbReference type="GO" id="GO:0003700">
    <property type="term" value="F:DNA-binding transcription factor activity"/>
    <property type="evidence" value="ECO:0007669"/>
    <property type="project" value="InterPro"/>
</dbReference>
<evidence type="ECO:0000256" key="1">
    <source>
        <dbReference type="ARBA" id="ARBA00023015"/>
    </source>
</evidence>
<proteinExistence type="predicted"/>
<evidence type="ECO:0000259" key="4">
    <source>
        <dbReference type="PROSITE" id="PS51000"/>
    </source>
</evidence>
<organism evidence="5 6">
    <name type="scientific">Sanguibacter inulinus</name>
    <dbReference type="NCBI Taxonomy" id="60922"/>
    <lineage>
        <taxon>Bacteria</taxon>
        <taxon>Bacillati</taxon>
        <taxon>Actinomycetota</taxon>
        <taxon>Actinomycetes</taxon>
        <taxon>Micrococcales</taxon>
        <taxon>Sanguibacteraceae</taxon>
        <taxon>Sanguibacter</taxon>
    </lineage>
</organism>
<dbReference type="RefSeq" id="WP_179912045.1">
    <property type="nucleotide sequence ID" value="NZ_JACBYE010000001.1"/>
</dbReference>
<dbReference type="AlphaFoldDB" id="A0A853ENJ8"/>
<reference evidence="5 6" key="1">
    <citation type="submission" date="2020-07" db="EMBL/GenBank/DDBJ databases">
        <title>MOT database genomes.</title>
        <authorList>
            <person name="Joseph S."/>
            <person name="Aduse-Opoku J."/>
            <person name="Hashim A."/>
            <person name="Wade W."/>
            <person name="Curtis M."/>
        </authorList>
    </citation>
    <scope>NUCLEOTIDE SEQUENCE [LARGE SCALE GENOMIC DNA]</scope>
    <source>
        <strain evidence="5 6">DSM 100099</strain>
    </source>
</reference>
<gene>
    <name evidence="5" type="ORF">HZZ10_00680</name>
</gene>
<dbReference type="PROSITE" id="PS51000">
    <property type="entry name" value="HTH_DEOR_2"/>
    <property type="match status" value="1"/>
</dbReference>
<comment type="caution">
    <text evidence="5">The sequence shown here is derived from an EMBL/GenBank/DDBJ whole genome shotgun (WGS) entry which is preliminary data.</text>
</comment>
<keyword evidence="3" id="KW-0804">Transcription</keyword>
<evidence type="ECO:0000256" key="2">
    <source>
        <dbReference type="ARBA" id="ARBA00023125"/>
    </source>
</evidence>
<dbReference type="SUPFAM" id="SSF46785">
    <property type="entry name" value="Winged helix' DNA-binding domain"/>
    <property type="match status" value="1"/>
</dbReference>
<dbReference type="InterPro" id="IPR036390">
    <property type="entry name" value="WH_DNA-bd_sf"/>
</dbReference>
<evidence type="ECO:0000256" key="3">
    <source>
        <dbReference type="ARBA" id="ARBA00023163"/>
    </source>
</evidence>
<sequence length="350" mass="37288">MTGPSSRMLTLLSLLQARRDWPGGALAGRLGVTTRTVRRDVDRLRELGYQISAVKGPDGGYRLAAGSELPPLLFDDEQAVALAVALQHSPSSGVDIDEAAARALATVRQVMPSRLRHRVDGVQFSGAGSRVLVDPGVLEAVSEAVRLRRVLRFDYETRAAGDPGAGTEPGPVSQTGAVTGAGAVTGTDAVSQTTPAPARRVEPHGLVARTGLWYLVAYDLDRDDWRIFRLDRLAPRTPAGAVFTPRPIPTGDPVTFLAARAKGATEADLWPCVGHVEIDLPAAEVLPWARDWQVEPLSAQACRVTAGSWSWHGLLADLLRFDAPFRVVGPAALADEADAVAGRLSRAVVR</sequence>
<dbReference type="Proteomes" id="UP000561011">
    <property type="component" value="Unassembled WGS sequence"/>
</dbReference>
<protein>
    <submittedName>
        <fullName evidence="5">WYL domain-containing protein</fullName>
    </submittedName>
</protein>
<dbReference type="InterPro" id="IPR001034">
    <property type="entry name" value="DeoR_HTH"/>
</dbReference>
<dbReference type="InterPro" id="IPR026881">
    <property type="entry name" value="WYL_dom"/>
</dbReference>
<dbReference type="Pfam" id="PF08279">
    <property type="entry name" value="HTH_11"/>
    <property type="match status" value="1"/>
</dbReference>
<dbReference type="PIRSF" id="PIRSF016838">
    <property type="entry name" value="PafC"/>
    <property type="match status" value="1"/>
</dbReference>
<dbReference type="InterPro" id="IPR013196">
    <property type="entry name" value="HTH_11"/>
</dbReference>
<dbReference type="EMBL" id="JACBYE010000001">
    <property type="protein sequence ID" value="NYS92056.1"/>
    <property type="molecule type" value="Genomic_DNA"/>
</dbReference>
<dbReference type="Gene3D" id="1.10.10.10">
    <property type="entry name" value="Winged helix-like DNA-binding domain superfamily/Winged helix DNA-binding domain"/>
    <property type="match status" value="1"/>
</dbReference>
<dbReference type="PANTHER" id="PTHR34580:SF3">
    <property type="entry name" value="PROTEIN PAFB"/>
    <property type="match status" value="1"/>
</dbReference>
<dbReference type="PANTHER" id="PTHR34580">
    <property type="match status" value="1"/>
</dbReference>
<evidence type="ECO:0000313" key="5">
    <source>
        <dbReference type="EMBL" id="NYS92056.1"/>
    </source>
</evidence>
<dbReference type="InterPro" id="IPR036388">
    <property type="entry name" value="WH-like_DNA-bd_sf"/>
</dbReference>
<accession>A0A853ENJ8</accession>
<dbReference type="GO" id="GO:0003677">
    <property type="term" value="F:DNA binding"/>
    <property type="evidence" value="ECO:0007669"/>
    <property type="project" value="UniProtKB-KW"/>
</dbReference>
<dbReference type="InterPro" id="IPR051534">
    <property type="entry name" value="CBASS_pafABC_assoc_protein"/>
</dbReference>
<name>A0A853ENJ8_9MICO</name>
<feature type="domain" description="HTH deoR-type" evidence="4">
    <location>
        <begin position="4"/>
        <end position="63"/>
    </location>
</feature>
<evidence type="ECO:0000313" key="6">
    <source>
        <dbReference type="Proteomes" id="UP000561011"/>
    </source>
</evidence>
<dbReference type="PROSITE" id="PS52050">
    <property type="entry name" value="WYL"/>
    <property type="match status" value="1"/>
</dbReference>
<keyword evidence="6" id="KW-1185">Reference proteome</keyword>
<dbReference type="Pfam" id="PF13280">
    <property type="entry name" value="WYL"/>
    <property type="match status" value="1"/>
</dbReference>
<dbReference type="InterPro" id="IPR018356">
    <property type="entry name" value="Tscrpt_reg_HTH_DeoR_CS"/>
</dbReference>
<dbReference type="InterPro" id="IPR028349">
    <property type="entry name" value="PafC-like"/>
</dbReference>
<keyword evidence="1" id="KW-0805">Transcription regulation</keyword>
<dbReference type="PROSITE" id="PS00894">
    <property type="entry name" value="HTH_DEOR_1"/>
    <property type="match status" value="1"/>
</dbReference>
<keyword evidence="2" id="KW-0238">DNA-binding</keyword>